<proteinExistence type="predicted"/>
<dbReference type="PATRIC" id="fig|1423753.3.peg.1966"/>
<sequence length="123" mass="13791">MIMADTPKDEKVAPTIEIPTEDVEKAAKLILTPGYVTKNDLPKMKDLAWATALSKAVTKHFLENDDDHDPYVYFEQFDFAGGDIDSIIFNMDVVPTREEALQDLAEALGEKIVVPKDNDQTTY</sequence>
<organism evidence="1 2">
    <name type="scientific">Levilactobacillus hammesii DSM 16381</name>
    <dbReference type="NCBI Taxonomy" id="1423753"/>
    <lineage>
        <taxon>Bacteria</taxon>
        <taxon>Bacillati</taxon>
        <taxon>Bacillota</taxon>
        <taxon>Bacilli</taxon>
        <taxon>Lactobacillales</taxon>
        <taxon>Lactobacillaceae</taxon>
        <taxon>Levilactobacillus</taxon>
    </lineage>
</organism>
<dbReference type="STRING" id="1423753.FD28_GL001871"/>
<dbReference type="EMBL" id="AZFS01000039">
    <property type="protein sequence ID" value="KRL96244.1"/>
    <property type="molecule type" value="Genomic_DNA"/>
</dbReference>
<evidence type="ECO:0000313" key="2">
    <source>
        <dbReference type="Proteomes" id="UP000051580"/>
    </source>
</evidence>
<accession>A0A0R1UU08</accession>
<reference evidence="1 2" key="1">
    <citation type="journal article" date="2015" name="Genome Announc.">
        <title>Expanding the biotechnology potential of lactobacilli through comparative genomics of 213 strains and associated genera.</title>
        <authorList>
            <person name="Sun Z."/>
            <person name="Harris H.M."/>
            <person name="McCann A."/>
            <person name="Guo C."/>
            <person name="Argimon S."/>
            <person name="Zhang W."/>
            <person name="Yang X."/>
            <person name="Jeffery I.B."/>
            <person name="Cooney J.C."/>
            <person name="Kagawa T.F."/>
            <person name="Liu W."/>
            <person name="Song Y."/>
            <person name="Salvetti E."/>
            <person name="Wrobel A."/>
            <person name="Rasinkangas P."/>
            <person name="Parkhill J."/>
            <person name="Rea M.C."/>
            <person name="O'Sullivan O."/>
            <person name="Ritari J."/>
            <person name="Douillard F.P."/>
            <person name="Paul Ross R."/>
            <person name="Yang R."/>
            <person name="Briner A.E."/>
            <person name="Felis G.E."/>
            <person name="de Vos W.M."/>
            <person name="Barrangou R."/>
            <person name="Klaenhammer T.R."/>
            <person name="Caufield P.W."/>
            <person name="Cui Y."/>
            <person name="Zhang H."/>
            <person name="O'Toole P.W."/>
        </authorList>
    </citation>
    <scope>NUCLEOTIDE SEQUENCE [LARGE SCALE GENOMIC DNA]</scope>
    <source>
        <strain evidence="1 2">DSM 16381</strain>
    </source>
</reference>
<evidence type="ECO:0000313" key="1">
    <source>
        <dbReference type="EMBL" id="KRL96244.1"/>
    </source>
</evidence>
<dbReference type="AlphaFoldDB" id="A0A0R1UU08"/>
<gene>
    <name evidence="1" type="ORF">FD28_GL001871</name>
</gene>
<keyword evidence="2" id="KW-1185">Reference proteome</keyword>
<comment type="caution">
    <text evidence="1">The sequence shown here is derived from an EMBL/GenBank/DDBJ whole genome shotgun (WGS) entry which is preliminary data.</text>
</comment>
<name>A0A0R1UU08_9LACO</name>
<protein>
    <submittedName>
        <fullName evidence="1">Uncharacterized protein</fullName>
    </submittedName>
</protein>
<dbReference type="Proteomes" id="UP000051580">
    <property type="component" value="Unassembled WGS sequence"/>
</dbReference>